<dbReference type="SMART" id="SM00471">
    <property type="entry name" value="HDc"/>
    <property type="match status" value="1"/>
</dbReference>
<dbReference type="NCBIfam" id="TIGR00277">
    <property type="entry name" value="HDIG"/>
    <property type="match status" value="1"/>
</dbReference>
<dbReference type="InterPro" id="IPR011624">
    <property type="entry name" value="Metal-dep_PHydrolase_7TM_extra"/>
</dbReference>
<dbReference type="Proteomes" id="UP000198405">
    <property type="component" value="Unassembled WGS sequence"/>
</dbReference>
<keyword evidence="1" id="KW-1133">Transmembrane helix</keyword>
<dbReference type="Pfam" id="PF07697">
    <property type="entry name" value="7TMR-HDED"/>
    <property type="match status" value="1"/>
</dbReference>
<keyword evidence="1" id="KW-0812">Transmembrane</keyword>
<dbReference type="Pfam" id="PF07698">
    <property type="entry name" value="7TM-7TMR_HD"/>
    <property type="match status" value="1"/>
</dbReference>
<dbReference type="PROSITE" id="PS51831">
    <property type="entry name" value="HD"/>
    <property type="match status" value="1"/>
</dbReference>
<gene>
    <name evidence="3" type="ORF">SAMN06265340_101126</name>
</gene>
<dbReference type="PANTHER" id="PTHR36442">
    <property type="entry name" value="CYCLIC-DI-AMP PHOSPHODIESTERASE PGPH"/>
    <property type="match status" value="1"/>
</dbReference>
<sequence>MRKMKSKGIKEFLIELTEKVSLPILAVVLSAFITFIMLPVGFGSIPKLKVKEISPVDIRSPANLIVEDKKATEKKIETALKQLKPVFKVDPQAFSSIKETVLKKFYTSQAENSTDKTGSSVKPEFIIDLLERYYSVGVIDDKTFEKFKGKTVKVVNPLTSTSTEKNISSFYTVSKVKKRISAELRNFYGRKKGKEIYTFIEPLIVPNIKYSEKATFKARERILKQVKPVLYEIKKGELIVKKGSRLTEEDVQKINAIRKLKDSNKTANRYISIFLISLIMFYIVYRLYFIVSPTAAKDVKNITFSYVVITLDVFLIRFFTFLAKLMAEAMNIPVKEGLIYIPVITSVIFVSLFLNKKVAFIHSIPVSILPSFILSKPHFFIIPVVAGSVFSCLDSRSYQDRNVIYKSSFLAGLGIAVFQILLLIYSNGLVFKREFIFYPILAILGSLIASVIVIGLLPLFGSIFKFTTDMVYMELINLNHPLLRKLVLKAPGTYSHSVMVSTLAEAAAETIGANSLLAKAGGLFHDIGKLKNPQAFVENQQNGINIHETIPPEKSAAILKSHVEYGVELGKKYNLPQPIIDIIKQHHGTKLMKYFYAKAKEQKKEIDEKVFRYPGPKPQFKEAGIVMLADTIEAAVKSVRDKKDVDIDKLVHKLIMEDVEDGQLNQSGLSLKEIALIEKVFKKVLSGIYHNRVEYPDNSSEKAQNQ</sequence>
<dbReference type="InterPro" id="IPR011621">
    <property type="entry name" value="Metal-dep_PHydrolase_7TM_intra"/>
</dbReference>
<feature type="domain" description="HD" evidence="2">
    <location>
        <begin position="493"/>
        <end position="635"/>
    </location>
</feature>
<accession>A0A238XPB2</accession>
<proteinExistence type="predicted"/>
<evidence type="ECO:0000313" key="3">
    <source>
        <dbReference type="EMBL" id="SNR60381.1"/>
    </source>
</evidence>
<dbReference type="Gene3D" id="1.10.3210.10">
    <property type="entry name" value="Hypothetical protein af1432"/>
    <property type="match status" value="1"/>
</dbReference>
<keyword evidence="4" id="KW-1185">Reference proteome</keyword>
<feature type="transmembrane region" description="Helical" evidence="1">
    <location>
        <begin position="20"/>
        <end position="42"/>
    </location>
</feature>
<dbReference type="SUPFAM" id="SSF109604">
    <property type="entry name" value="HD-domain/PDEase-like"/>
    <property type="match status" value="1"/>
</dbReference>
<evidence type="ECO:0000256" key="1">
    <source>
        <dbReference type="SAM" id="Phobius"/>
    </source>
</evidence>
<feature type="transmembrane region" description="Helical" evidence="1">
    <location>
        <begin position="366"/>
        <end position="391"/>
    </location>
</feature>
<name>A0A238XPB2_9BACT</name>
<feature type="transmembrane region" description="Helical" evidence="1">
    <location>
        <begin position="337"/>
        <end position="354"/>
    </location>
</feature>
<dbReference type="AlphaFoldDB" id="A0A238XPB2"/>
<evidence type="ECO:0000259" key="2">
    <source>
        <dbReference type="PROSITE" id="PS51831"/>
    </source>
</evidence>
<dbReference type="Pfam" id="PF01966">
    <property type="entry name" value="HD"/>
    <property type="match status" value="1"/>
</dbReference>
<dbReference type="InterPro" id="IPR003607">
    <property type="entry name" value="HD/PDEase_dom"/>
</dbReference>
<organism evidence="3 4">
    <name type="scientific">Desulfurobacterium atlanticum</name>
    <dbReference type="NCBI Taxonomy" id="240169"/>
    <lineage>
        <taxon>Bacteria</taxon>
        <taxon>Pseudomonadati</taxon>
        <taxon>Aquificota</taxon>
        <taxon>Aquificia</taxon>
        <taxon>Desulfurobacteriales</taxon>
        <taxon>Desulfurobacteriaceae</taxon>
        <taxon>Desulfurobacterium</taxon>
    </lineage>
</organism>
<feature type="transmembrane region" description="Helical" evidence="1">
    <location>
        <begin position="303"/>
        <end position="325"/>
    </location>
</feature>
<dbReference type="CDD" id="cd00077">
    <property type="entry name" value="HDc"/>
    <property type="match status" value="1"/>
</dbReference>
<dbReference type="InterPro" id="IPR006674">
    <property type="entry name" value="HD_domain"/>
</dbReference>
<reference evidence="4" key="1">
    <citation type="submission" date="2017-06" db="EMBL/GenBank/DDBJ databases">
        <authorList>
            <person name="Varghese N."/>
            <person name="Submissions S."/>
        </authorList>
    </citation>
    <scope>NUCLEOTIDE SEQUENCE [LARGE SCALE GENOMIC DNA]</scope>
    <source>
        <strain evidence="4">DSM 15668</strain>
    </source>
</reference>
<feature type="transmembrane region" description="Helical" evidence="1">
    <location>
        <begin position="270"/>
        <end position="291"/>
    </location>
</feature>
<protein>
    <recommendedName>
        <fullName evidence="2">HD domain-containing protein</fullName>
    </recommendedName>
</protein>
<keyword evidence="1" id="KW-0472">Membrane</keyword>
<dbReference type="EMBL" id="FZOB01000001">
    <property type="protein sequence ID" value="SNR60381.1"/>
    <property type="molecule type" value="Genomic_DNA"/>
</dbReference>
<feature type="transmembrane region" description="Helical" evidence="1">
    <location>
        <begin position="403"/>
        <end position="424"/>
    </location>
</feature>
<dbReference type="PANTHER" id="PTHR36442:SF1">
    <property type="entry name" value="CYCLIC-DI-AMP PHOSPHODIESTERASE PGPH"/>
    <property type="match status" value="1"/>
</dbReference>
<dbReference type="InterPro" id="IPR052722">
    <property type="entry name" value="PgpH_phosphodiesterase"/>
</dbReference>
<dbReference type="InterPro" id="IPR006675">
    <property type="entry name" value="HDIG_dom"/>
</dbReference>
<evidence type="ECO:0000313" key="4">
    <source>
        <dbReference type="Proteomes" id="UP000198405"/>
    </source>
</evidence>
<feature type="transmembrane region" description="Helical" evidence="1">
    <location>
        <begin position="436"/>
        <end position="460"/>
    </location>
</feature>